<reference evidence="2" key="1">
    <citation type="submission" date="2022-02" db="EMBL/GenBank/DDBJ databases">
        <title>Crop Bioprotection Bacillus Genome Sequencing.</title>
        <authorList>
            <person name="Dunlap C."/>
        </authorList>
    </citation>
    <scope>NUCLEOTIDE SEQUENCE</scope>
    <source>
        <strain evidence="2">M18B4</strain>
    </source>
</reference>
<sequence length="279" mass="31427">MNILKNLIIVFLIFIGGCSTASHSSIKGAEKTENPPIENYNPLIIAHRGASGLEPEHTLLSYRRAIQDKADFIEIDLRQTKDGKLVAIHDKDVERTTNGKGKVQELTLSQLKKFNAGKGQKILTIEEIIKEFGLSTNYYIETREDNNGNLVMEQELVDILNKYNLIAKHKVVLQSFSEKSLKKLHSINKDIPLVRLLGDEEVKSLTSDTLKSIKKYAYAVGPNAKLVDETVVKRVHASNLKIHVFFDAENERKLTKKMLGLKVDGLFTNDPAYTLNELK</sequence>
<evidence type="ECO:0000259" key="1">
    <source>
        <dbReference type="PROSITE" id="PS51704"/>
    </source>
</evidence>
<evidence type="ECO:0000313" key="2">
    <source>
        <dbReference type="EMBL" id="MCY8123103.1"/>
    </source>
</evidence>
<evidence type="ECO:0000313" key="3">
    <source>
        <dbReference type="Proteomes" id="UP001070352"/>
    </source>
</evidence>
<protein>
    <submittedName>
        <fullName evidence="2">Glycerophosphodiester phosphodiesterase</fullName>
    </submittedName>
</protein>
<dbReference type="PANTHER" id="PTHR46211">
    <property type="entry name" value="GLYCEROPHOSPHORYL DIESTER PHOSPHODIESTERASE"/>
    <property type="match status" value="1"/>
</dbReference>
<proteinExistence type="predicted"/>
<dbReference type="InterPro" id="IPR030395">
    <property type="entry name" value="GP_PDE_dom"/>
</dbReference>
<dbReference type="Gene3D" id="3.20.20.190">
    <property type="entry name" value="Phosphatidylinositol (PI) phosphodiesterase"/>
    <property type="match status" value="1"/>
</dbReference>
<dbReference type="GO" id="GO:0006629">
    <property type="term" value="P:lipid metabolic process"/>
    <property type="evidence" value="ECO:0007669"/>
    <property type="project" value="InterPro"/>
</dbReference>
<dbReference type="AlphaFoldDB" id="A0A9Q4DU69"/>
<organism evidence="2 3">
    <name type="scientific">Bacillus spizizenii</name>
    <name type="common">Bacillus subtilis subsp. spizizenii</name>
    <dbReference type="NCBI Taxonomy" id="96241"/>
    <lineage>
        <taxon>Bacteria</taxon>
        <taxon>Bacillati</taxon>
        <taxon>Bacillota</taxon>
        <taxon>Bacilli</taxon>
        <taxon>Bacillales</taxon>
        <taxon>Bacillaceae</taxon>
        <taxon>Bacillus</taxon>
    </lineage>
</organism>
<dbReference type="Proteomes" id="UP001070352">
    <property type="component" value="Unassembled WGS sequence"/>
</dbReference>
<dbReference type="InterPro" id="IPR017946">
    <property type="entry name" value="PLC-like_Pdiesterase_TIM-brl"/>
</dbReference>
<dbReference type="GO" id="GO:0008081">
    <property type="term" value="F:phosphoric diester hydrolase activity"/>
    <property type="evidence" value="ECO:0007669"/>
    <property type="project" value="InterPro"/>
</dbReference>
<dbReference type="SUPFAM" id="SSF51695">
    <property type="entry name" value="PLC-like phosphodiesterases"/>
    <property type="match status" value="1"/>
</dbReference>
<gene>
    <name evidence="2" type="ORF">MOC45_21415</name>
</gene>
<dbReference type="PROSITE" id="PS51257">
    <property type="entry name" value="PROKAR_LIPOPROTEIN"/>
    <property type="match status" value="1"/>
</dbReference>
<dbReference type="PANTHER" id="PTHR46211:SF7">
    <property type="entry name" value="GLYCEROPHOSPHODIESTER PHOSPHODIESTERASE"/>
    <property type="match status" value="1"/>
</dbReference>
<feature type="domain" description="GP-PDE" evidence="1">
    <location>
        <begin position="42"/>
        <end position="278"/>
    </location>
</feature>
<dbReference type="PROSITE" id="PS51704">
    <property type="entry name" value="GP_PDE"/>
    <property type="match status" value="1"/>
</dbReference>
<name>A0A9Q4DU69_BACSC</name>
<accession>A0A9Q4DU69</accession>
<dbReference type="EMBL" id="JALANJ010000055">
    <property type="protein sequence ID" value="MCY8123103.1"/>
    <property type="molecule type" value="Genomic_DNA"/>
</dbReference>
<dbReference type="Pfam" id="PF03009">
    <property type="entry name" value="GDPD"/>
    <property type="match status" value="1"/>
</dbReference>
<comment type="caution">
    <text evidence="2">The sequence shown here is derived from an EMBL/GenBank/DDBJ whole genome shotgun (WGS) entry which is preliminary data.</text>
</comment>